<dbReference type="EMBL" id="AWVK01000129">
    <property type="protein sequence ID" value="ERK40760.1"/>
    <property type="molecule type" value="Genomic_DNA"/>
</dbReference>
<organism evidence="1 2">
    <name type="scientific">Levilactobacillus brevis ATCC 14869 = DSM 20054</name>
    <dbReference type="NCBI Taxonomy" id="649758"/>
    <lineage>
        <taxon>Bacteria</taxon>
        <taxon>Bacillati</taxon>
        <taxon>Bacillota</taxon>
        <taxon>Bacilli</taxon>
        <taxon>Lactobacillales</taxon>
        <taxon>Lactobacillaceae</taxon>
        <taxon>Levilactobacillus</taxon>
    </lineage>
</organism>
<comment type="caution">
    <text evidence="1">The sequence shown here is derived from an EMBL/GenBank/DDBJ whole genome shotgun (WGS) entry which is preliminary data.</text>
</comment>
<evidence type="ECO:0000313" key="1">
    <source>
        <dbReference type="EMBL" id="ERK40760.1"/>
    </source>
</evidence>
<gene>
    <name evidence="1" type="ORF">HMPREF0495_02620</name>
</gene>
<dbReference type="Proteomes" id="UP000016644">
    <property type="component" value="Unassembled WGS sequence"/>
</dbReference>
<protein>
    <submittedName>
        <fullName evidence="1">Uncharacterized protein</fullName>
    </submittedName>
</protein>
<dbReference type="AlphaFoldDB" id="U2NRU6"/>
<sequence>MHFPGTPPTVTKKALVCRQFVKQLFYDIFIITKKSRAAGDFGNL</sequence>
<proteinExistence type="predicted"/>
<dbReference type="HOGENOM" id="CLU_3217736_0_0_9"/>
<name>U2NRU6_LEVBR</name>
<accession>U2NRU6</accession>
<reference evidence="1 2" key="1">
    <citation type="submission" date="2013-06" db="EMBL/GenBank/DDBJ databases">
        <authorList>
            <person name="Weinstock G."/>
            <person name="Sodergren E."/>
            <person name="Lobos E.A."/>
            <person name="Fulton L."/>
            <person name="Fulton R."/>
            <person name="Courtney L."/>
            <person name="Fronick C."/>
            <person name="O'Laughlin M."/>
            <person name="Godfrey J."/>
            <person name="Wilson R.M."/>
            <person name="Miner T."/>
            <person name="Farmer C."/>
            <person name="Delehaunty K."/>
            <person name="Cordes M."/>
            <person name="Minx P."/>
            <person name="Tomlinson C."/>
            <person name="Chen J."/>
            <person name="Wollam A."/>
            <person name="Pepin K.H."/>
            <person name="Bhonagiri V."/>
            <person name="Zhang X."/>
            <person name="Warren W."/>
            <person name="Mitreva M."/>
            <person name="Mardis E.R."/>
            <person name="Wilson R.K."/>
        </authorList>
    </citation>
    <scope>NUCLEOTIDE SEQUENCE [LARGE SCALE GENOMIC DNA]</scope>
    <source>
        <strain evidence="1 2">ATCC 14869</strain>
    </source>
</reference>
<evidence type="ECO:0000313" key="2">
    <source>
        <dbReference type="Proteomes" id="UP000016644"/>
    </source>
</evidence>